<dbReference type="Pfam" id="PF13439">
    <property type="entry name" value="Glyco_transf_4"/>
    <property type="match status" value="1"/>
</dbReference>
<evidence type="ECO:0000256" key="2">
    <source>
        <dbReference type="ARBA" id="ARBA00022679"/>
    </source>
</evidence>
<dbReference type="InterPro" id="IPR001296">
    <property type="entry name" value="Glyco_trans_1"/>
</dbReference>
<sequence length="437" mass="46467">MRVLMLSWEYPPVVVGGLGRHVHALAEQLAAQGHEVILLCRQPTGTDASTHPTEVENRAKVRVVRVAEDPAHLSFEHDLVAWTLAMGHAMVRAGHALLRGWRPDVVHAHDWLVAHPAIALAEAAEVPLVTTLHATEAGRHSGWLSQPLNQQIHSIEWWLANRADQLITCSVAMRHETAQLFDVEPAEIAVLHNGISPNPWRVSPAKVAEARASVQAKDAPLLLFFGRIEWEKGAQDAVAALPAIRRSHPGAVLAIAGQGGYQDRLVDEARRHRVRRAVRLTGQLPDQELAALLAAADVVVLPSRYEPFGIVALEAAAAGAPLVASTAGGLGEVVRDGETGLSFAPGDVAGLTAGVRRVLADPASAARRASAARDRLSTDFAWPAIAAATADVYAASALTLAAARPRPASPPQVDHPGADRGRDLPRPKIPSGNLLLG</sequence>
<accession>A0AAC9LAI7</accession>
<evidence type="ECO:0000256" key="1">
    <source>
        <dbReference type="ARBA" id="ARBA00022676"/>
    </source>
</evidence>
<dbReference type="PANTHER" id="PTHR45947:SF3">
    <property type="entry name" value="SULFOQUINOVOSYL TRANSFERASE SQD2"/>
    <property type="match status" value="1"/>
</dbReference>
<reference evidence="7" key="1">
    <citation type="submission" date="2016-06" db="EMBL/GenBank/DDBJ databases">
        <title>Complete genome sequence of Actinoalloteichus fjordicus DSM 46855 (=ADI127-17), type strain of the new species Actinoalloteichus fjordicus.</title>
        <authorList>
            <person name="Ruckert C."/>
            <person name="Nouioui I."/>
            <person name="Willmese J."/>
            <person name="van Wezel G."/>
            <person name="Klenk H.-P."/>
            <person name="Kalinowski J."/>
            <person name="Zotchev S.B."/>
        </authorList>
    </citation>
    <scope>NUCLEOTIDE SEQUENCE [LARGE SCALE GENOMIC DNA]</scope>
    <source>
        <strain evidence="7">ADI127-7</strain>
    </source>
</reference>
<name>A0AAC9LAI7_9PSEU</name>
<dbReference type="GO" id="GO:0004373">
    <property type="term" value="F:alpha-1,4-glucan glucosyltransferase (UDP-glucose donor) activity"/>
    <property type="evidence" value="ECO:0007669"/>
    <property type="project" value="UniProtKB-EC"/>
</dbReference>
<dbReference type="KEGG" id="acad:UA74_06385"/>
<gene>
    <name evidence="6" type="ORF">UA74_06385</name>
</gene>
<dbReference type="PANTHER" id="PTHR45947">
    <property type="entry name" value="SULFOQUINOVOSYL TRANSFERASE SQD2"/>
    <property type="match status" value="1"/>
</dbReference>
<dbReference type="Proteomes" id="UP000185511">
    <property type="component" value="Chromosome"/>
</dbReference>
<dbReference type="EMBL" id="CP016076">
    <property type="protein sequence ID" value="APU13350.1"/>
    <property type="molecule type" value="Genomic_DNA"/>
</dbReference>
<proteinExistence type="predicted"/>
<dbReference type="AlphaFoldDB" id="A0AAC9LAI7"/>
<dbReference type="EC" id="2.4.1.11" evidence="6"/>
<keyword evidence="7" id="KW-1185">Reference proteome</keyword>
<evidence type="ECO:0000313" key="7">
    <source>
        <dbReference type="Proteomes" id="UP000185511"/>
    </source>
</evidence>
<dbReference type="InterPro" id="IPR050194">
    <property type="entry name" value="Glycosyltransferase_grp1"/>
</dbReference>
<feature type="domain" description="Glycosyl transferase family 1" evidence="4">
    <location>
        <begin position="213"/>
        <end position="374"/>
    </location>
</feature>
<feature type="domain" description="Glycosyltransferase subfamily 4-like N-terminal" evidence="5">
    <location>
        <begin position="15"/>
        <end position="197"/>
    </location>
</feature>
<keyword evidence="1 6" id="KW-0328">Glycosyltransferase</keyword>
<dbReference type="SUPFAM" id="SSF53756">
    <property type="entry name" value="UDP-Glycosyltransferase/glycogen phosphorylase"/>
    <property type="match status" value="1"/>
</dbReference>
<feature type="region of interest" description="Disordered" evidence="3">
    <location>
        <begin position="404"/>
        <end position="437"/>
    </location>
</feature>
<evidence type="ECO:0000256" key="3">
    <source>
        <dbReference type="SAM" id="MobiDB-lite"/>
    </source>
</evidence>
<dbReference type="Gene3D" id="3.40.50.2000">
    <property type="entry name" value="Glycogen Phosphorylase B"/>
    <property type="match status" value="2"/>
</dbReference>
<organism evidence="6 7">
    <name type="scientific">Actinoalloteichus fjordicus</name>
    <dbReference type="NCBI Taxonomy" id="1612552"/>
    <lineage>
        <taxon>Bacteria</taxon>
        <taxon>Bacillati</taxon>
        <taxon>Actinomycetota</taxon>
        <taxon>Actinomycetes</taxon>
        <taxon>Pseudonocardiales</taxon>
        <taxon>Pseudonocardiaceae</taxon>
        <taxon>Actinoalloteichus</taxon>
    </lineage>
</organism>
<protein>
    <submittedName>
        <fullName evidence="6">(1-&gt;4)-alpha-D-glucan synthase (UDP-glucose)</fullName>
        <ecNumber evidence="6">2.4.1.11</ecNumber>
    </submittedName>
</protein>
<dbReference type="InterPro" id="IPR028098">
    <property type="entry name" value="Glyco_trans_4-like_N"/>
</dbReference>
<feature type="compositionally biased region" description="Basic and acidic residues" evidence="3">
    <location>
        <begin position="416"/>
        <end position="426"/>
    </location>
</feature>
<dbReference type="GO" id="GO:1901137">
    <property type="term" value="P:carbohydrate derivative biosynthetic process"/>
    <property type="evidence" value="ECO:0007669"/>
    <property type="project" value="UniProtKB-ARBA"/>
</dbReference>
<keyword evidence="2 6" id="KW-0808">Transferase</keyword>
<evidence type="ECO:0000259" key="4">
    <source>
        <dbReference type="Pfam" id="PF00534"/>
    </source>
</evidence>
<evidence type="ECO:0000259" key="5">
    <source>
        <dbReference type="Pfam" id="PF13439"/>
    </source>
</evidence>
<dbReference type="RefSeq" id="WP_075764023.1">
    <property type="nucleotide sequence ID" value="NZ_CP016076.1"/>
</dbReference>
<dbReference type="CDD" id="cd03801">
    <property type="entry name" value="GT4_PimA-like"/>
    <property type="match status" value="1"/>
</dbReference>
<dbReference type="Pfam" id="PF00534">
    <property type="entry name" value="Glycos_transf_1"/>
    <property type="match status" value="1"/>
</dbReference>
<evidence type="ECO:0000313" key="6">
    <source>
        <dbReference type="EMBL" id="APU13350.1"/>
    </source>
</evidence>